<evidence type="ECO:0000256" key="2">
    <source>
        <dbReference type="ARBA" id="ARBA00007776"/>
    </source>
</evidence>
<dbReference type="PIRSF" id="PIRSF018472">
    <property type="entry name" value="MreD_proteobac"/>
    <property type="match status" value="1"/>
</dbReference>
<dbReference type="Pfam" id="PF04093">
    <property type="entry name" value="MreD"/>
    <property type="match status" value="1"/>
</dbReference>
<keyword evidence="11" id="KW-1185">Reference proteome</keyword>
<name>A0A921TH99_9GAMM</name>
<comment type="similarity">
    <text evidence="2 8">Belongs to the MreD family.</text>
</comment>
<keyword evidence="3 8" id="KW-1003">Cell membrane</keyword>
<keyword evidence="7 8" id="KW-0472">Membrane</keyword>
<dbReference type="GO" id="GO:0005886">
    <property type="term" value="C:plasma membrane"/>
    <property type="evidence" value="ECO:0007669"/>
    <property type="project" value="UniProtKB-SubCell"/>
</dbReference>
<protein>
    <recommendedName>
        <fullName evidence="8">Rod shape-determining protein MreD</fullName>
    </recommendedName>
</protein>
<comment type="caution">
    <text evidence="10">The sequence shown here is derived from an EMBL/GenBank/DDBJ whole genome shotgun (WGS) entry which is preliminary data.</text>
</comment>
<dbReference type="InterPro" id="IPR026034">
    <property type="entry name" value="MreD_proteobac"/>
</dbReference>
<organism evidence="10 11">
    <name type="scientific">Pseudoxanthomonas taiwanensis</name>
    <dbReference type="NCBI Taxonomy" id="176598"/>
    <lineage>
        <taxon>Bacteria</taxon>
        <taxon>Pseudomonadati</taxon>
        <taxon>Pseudomonadota</taxon>
        <taxon>Gammaproteobacteria</taxon>
        <taxon>Lysobacterales</taxon>
        <taxon>Lysobacteraceae</taxon>
        <taxon>Pseudoxanthomonas</taxon>
    </lineage>
</organism>
<dbReference type="NCBIfam" id="TIGR03426">
    <property type="entry name" value="shape_MreD"/>
    <property type="match status" value="1"/>
</dbReference>
<dbReference type="Proteomes" id="UP000717981">
    <property type="component" value="Unassembled WGS sequence"/>
</dbReference>
<evidence type="ECO:0000256" key="8">
    <source>
        <dbReference type="PIRNR" id="PIRNR018472"/>
    </source>
</evidence>
<proteinExistence type="inferred from homology"/>
<keyword evidence="5 8" id="KW-0133">Cell shape</keyword>
<keyword evidence="8" id="KW-0997">Cell inner membrane</keyword>
<evidence type="ECO:0000256" key="5">
    <source>
        <dbReference type="ARBA" id="ARBA00022960"/>
    </source>
</evidence>
<dbReference type="RefSeq" id="WP_162125083.1">
    <property type="nucleotide sequence ID" value="NZ_PDWK01000060.1"/>
</dbReference>
<evidence type="ECO:0000313" key="11">
    <source>
        <dbReference type="Proteomes" id="UP000717981"/>
    </source>
</evidence>
<comment type="subcellular location">
    <subcellularLocation>
        <location evidence="8">Cell inner membrane</location>
    </subcellularLocation>
    <subcellularLocation>
        <location evidence="1">Cell membrane</location>
        <topology evidence="1">Multi-pass membrane protein</topology>
    </subcellularLocation>
</comment>
<evidence type="ECO:0000256" key="7">
    <source>
        <dbReference type="ARBA" id="ARBA00023136"/>
    </source>
</evidence>
<dbReference type="GO" id="GO:0008360">
    <property type="term" value="P:regulation of cell shape"/>
    <property type="evidence" value="ECO:0007669"/>
    <property type="project" value="UniProtKB-UniRule"/>
</dbReference>
<gene>
    <name evidence="10" type="primary">mreD</name>
    <name evidence="10" type="ORF">CR938_11150</name>
</gene>
<evidence type="ECO:0000256" key="6">
    <source>
        <dbReference type="ARBA" id="ARBA00022989"/>
    </source>
</evidence>
<dbReference type="InterPro" id="IPR007227">
    <property type="entry name" value="Cell_shape_determining_MreD"/>
</dbReference>
<keyword evidence="6 9" id="KW-1133">Transmembrane helix</keyword>
<evidence type="ECO:0000313" key="10">
    <source>
        <dbReference type="EMBL" id="KAF1687853.1"/>
    </source>
</evidence>
<dbReference type="EMBL" id="PDWK01000060">
    <property type="protein sequence ID" value="KAF1687853.1"/>
    <property type="molecule type" value="Genomic_DNA"/>
</dbReference>
<evidence type="ECO:0000256" key="1">
    <source>
        <dbReference type="ARBA" id="ARBA00004651"/>
    </source>
</evidence>
<evidence type="ECO:0000256" key="4">
    <source>
        <dbReference type="ARBA" id="ARBA00022692"/>
    </source>
</evidence>
<dbReference type="AlphaFoldDB" id="A0A921TH99"/>
<evidence type="ECO:0000256" key="3">
    <source>
        <dbReference type="ARBA" id="ARBA00022475"/>
    </source>
</evidence>
<feature type="transmembrane region" description="Helical" evidence="9">
    <location>
        <begin position="131"/>
        <end position="151"/>
    </location>
</feature>
<sequence length="160" mass="17844">MSRMRDGGWVLPASLAVALLLGLLPLHPLLQPLRPYWVALVLGYWVLETPERAGLGLAFGAGLAADLVYGELLGEQALRLVILVFILQRFRARLRFFPLWQQALAIGALLLNDRVVEAALHLAAGEPVLPWRYAWAPLVGMLLWPPLFLLLDALRLARRD</sequence>
<evidence type="ECO:0000256" key="9">
    <source>
        <dbReference type="SAM" id="Phobius"/>
    </source>
</evidence>
<dbReference type="OrthoDB" id="6647425at2"/>
<accession>A0A921TH99</accession>
<reference evidence="10" key="1">
    <citation type="submission" date="2017-10" db="EMBL/GenBank/DDBJ databases">
        <title>Whole genome sequencing of members of genus Pseudoxanthomonas.</title>
        <authorList>
            <person name="Kumar S."/>
            <person name="Bansal K."/>
            <person name="Kaur A."/>
            <person name="Patil P."/>
            <person name="Sharma S."/>
            <person name="Patil P.B."/>
        </authorList>
    </citation>
    <scope>NUCLEOTIDE SEQUENCE</scope>
    <source>
        <strain evidence="10">DSM 22914</strain>
    </source>
</reference>
<keyword evidence="4 9" id="KW-0812">Transmembrane</keyword>
<comment type="function">
    <text evidence="8">Involved in formation of the rod shape of the cell. May also contribute to regulation of formation of penicillin-binding proteins.</text>
</comment>
<dbReference type="PANTHER" id="PTHR37484">
    <property type="entry name" value="ROD SHAPE-DETERMINING PROTEIN MRED"/>
    <property type="match status" value="1"/>
</dbReference>
<dbReference type="PANTHER" id="PTHR37484:SF1">
    <property type="entry name" value="ROD SHAPE-DETERMINING PROTEIN MRED"/>
    <property type="match status" value="1"/>
</dbReference>